<feature type="compositionally biased region" description="Basic and acidic residues" evidence="5">
    <location>
        <begin position="586"/>
        <end position="599"/>
    </location>
</feature>
<dbReference type="InterPro" id="IPR036259">
    <property type="entry name" value="MFS_trans_sf"/>
</dbReference>
<dbReference type="InterPro" id="IPR020846">
    <property type="entry name" value="MFS_dom"/>
</dbReference>
<protein>
    <submittedName>
        <fullName evidence="8">MFS general substrate transporter</fullName>
    </submittedName>
</protein>
<dbReference type="AlphaFoldDB" id="A0A8E2JMZ3"/>
<evidence type="ECO:0000259" key="7">
    <source>
        <dbReference type="PROSITE" id="PS50850"/>
    </source>
</evidence>
<feature type="transmembrane region" description="Helical" evidence="6">
    <location>
        <begin position="230"/>
        <end position="250"/>
    </location>
</feature>
<evidence type="ECO:0000256" key="4">
    <source>
        <dbReference type="ARBA" id="ARBA00023136"/>
    </source>
</evidence>
<feature type="region of interest" description="Disordered" evidence="5">
    <location>
        <begin position="550"/>
        <end position="599"/>
    </location>
</feature>
<dbReference type="OrthoDB" id="3365399at2759"/>
<gene>
    <name evidence="8" type="ORF">AOQ84DRAFT_420523</name>
</gene>
<evidence type="ECO:0000313" key="8">
    <source>
        <dbReference type="EMBL" id="OCL03078.1"/>
    </source>
</evidence>
<dbReference type="InterPro" id="IPR011701">
    <property type="entry name" value="MFS"/>
</dbReference>
<feature type="compositionally biased region" description="Basic and acidic residues" evidence="5">
    <location>
        <begin position="560"/>
        <end position="575"/>
    </location>
</feature>
<feature type="transmembrane region" description="Helical" evidence="6">
    <location>
        <begin position="415"/>
        <end position="435"/>
    </location>
</feature>
<feature type="domain" description="Major facilitator superfamily (MFS) profile" evidence="7">
    <location>
        <begin position="101"/>
        <end position="599"/>
    </location>
</feature>
<dbReference type="EMBL" id="KV750818">
    <property type="protein sequence ID" value="OCL03078.1"/>
    <property type="molecule type" value="Genomic_DNA"/>
</dbReference>
<keyword evidence="4 6" id="KW-0472">Membrane</keyword>
<accession>A0A8E2JMZ3</accession>
<feature type="transmembrane region" description="Helical" evidence="6">
    <location>
        <begin position="338"/>
        <end position="362"/>
    </location>
</feature>
<feature type="transmembrane region" description="Helical" evidence="6">
    <location>
        <begin position="262"/>
        <end position="281"/>
    </location>
</feature>
<dbReference type="PANTHER" id="PTHR23502">
    <property type="entry name" value="MAJOR FACILITATOR SUPERFAMILY"/>
    <property type="match status" value="1"/>
</dbReference>
<proteinExistence type="predicted"/>
<reference evidence="8 9" key="1">
    <citation type="journal article" date="2016" name="Nat. Commun.">
        <title>Ectomycorrhizal ecology is imprinted in the genome of the dominant symbiotic fungus Cenococcum geophilum.</title>
        <authorList>
            <consortium name="DOE Joint Genome Institute"/>
            <person name="Peter M."/>
            <person name="Kohler A."/>
            <person name="Ohm R.A."/>
            <person name="Kuo A."/>
            <person name="Krutzmann J."/>
            <person name="Morin E."/>
            <person name="Arend M."/>
            <person name="Barry K.W."/>
            <person name="Binder M."/>
            <person name="Choi C."/>
            <person name="Clum A."/>
            <person name="Copeland A."/>
            <person name="Grisel N."/>
            <person name="Haridas S."/>
            <person name="Kipfer T."/>
            <person name="LaButti K."/>
            <person name="Lindquist E."/>
            <person name="Lipzen A."/>
            <person name="Maire R."/>
            <person name="Meier B."/>
            <person name="Mihaltcheva S."/>
            <person name="Molinier V."/>
            <person name="Murat C."/>
            <person name="Poggeler S."/>
            <person name="Quandt C.A."/>
            <person name="Sperisen C."/>
            <person name="Tritt A."/>
            <person name="Tisserant E."/>
            <person name="Crous P.W."/>
            <person name="Henrissat B."/>
            <person name="Nehls U."/>
            <person name="Egli S."/>
            <person name="Spatafora J.W."/>
            <person name="Grigoriev I.V."/>
            <person name="Martin F.M."/>
        </authorList>
    </citation>
    <scope>NUCLEOTIDE SEQUENCE [LARGE SCALE GENOMIC DNA]</scope>
    <source>
        <strain evidence="8 9">CBS 207.34</strain>
    </source>
</reference>
<dbReference type="GO" id="GO:0140115">
    <property type="term" value="P:export across plasma membrane"/>
    <property type="evidence" value="ECO:0007669"/>
    <property type="project" value="UniProtKB-ARBA"/>
</dbReference>
<feature type="compositionally biased region" description="Low complexity" evidence="5">
    <location>
        <begin position="29"/>
        <end position="40"/>
    </location>
</feature>
<dbReference type="GO" id="GO:0022857">
    <property type="term" value="F:transmembrane transporter activity"/>
    <property type="evidence" value="ECO:0007669"/>
    <property type="project" value="InterPro"/>
</dbReference>
<evidence type="ECO:0000256" key="1">
    <source>
        <dbReference type="ARBA" id="ARBA00004141"/>
    </source>
</evidence>
<dbReference type="SUPFAM" id="SSF103473">
    <property type="entry name" value="MFS general substrate transporter"/>
    <property type="match status" value="1"/>
</dbReference>
<sequence>MTEEKPGASSSSSLFISPTKELDVEVDSSRPSTSSGSDTESIARNSITGPGQKYNRDDLEKVISGVSAITGISAGTTGTVDSAFEVDFEEGDGANPREWSMAYKGMIIGLMSFSTMTVVMYSTSYASGIPGMEKTFNIFNETIVVLGITTYLFGLAVGSIVLAPLSEMFGRRPIYLVTMALYSILIIPCALAKNLETILVTRFFGAVAGSAMLSNAPGTVSDIVNDEWRALAFSIWSLGPMNGPVIGPLIGGFVYEYLGWRWTNWIVMIASGISFCFMAIIRETYAPAILREKAINKRKDTGDPRWFSRYDDKKQFWPMLKENLRRPLSMALTEPICIFWNIYIAIIYAILYLCFVAYPIIFSDLRGWSAGITGLSYVGLGIGGLITIITEPLIRRMINSHKPDPATGKPPPESMILVVCIAAVSIPVGELIFAWTGTPNVHWSVPILAGIPFGAGNCAVFIYASNYLVHSYGIYAASALAGNAVLRSIMGGCLPLAGPAMYKKLGPHWAGTMLGLFELALVPIPVVFWRYGHRIRQKSALIRSMREDQEKLEGRKRRAAEREARARRRDEKLGNVEELEGVSEEAVEKKGKDKEVFEV</sequence>
<dbReference type="Proteomes" id="UP000250140">
    <property type="component" value="Unassembled WGS sequence"/>
</dbReference>
<evidence type="ECO:0000256" key="6">
    <source>
        <dbReference type="SAM" id="Phobius"/>
    </source>
</evidence>
<dbReference type="Pfam" id="PF07690">
    <property type="entry name" value="MFS_1"/>
    <property type="match status" value="1"/>
</dbReference>
<evidence type="ECO:0000256" key="5">
    <source>
        <dbReference type="SAM" id="MobiDB-lite"/>
    </source>
</evidence>
<organism evidence="8 9">
    <name type="scientific">Glonium stellatum</name>
    <dbReference type="NCBI Taxonomy" id="574774"/>
    <lineage>
        <taxon>Eukaryota</taxon>
        <taxon>Fungi</taxon>
        <taxon>Dikarya</taxon>
        <taxon>Ascomycota</taxon>
        <taxon>Pezizomycotina</taxon>
        <taxon>Dothideomycetes</taxon>
        <taxon>Pleosporomycetidae</taxon>
        <taxon>Gloniales</taxon>
        <taxon>Gloniaceae</taxon>
        <taxon>Glonium</taxon>
    </lineage>
</organism>
<keyword evidence="2 6" id="KW-0812">Transmembrane</keyword>
<dbReference type="FunFam" id="1.20.1250.20:FF:000011">
    <property type="entry name" value="MFS multidrug transporter, putative"/>
    <property type="match status" value="1"/>
</dbReference>
<dbReference type="InterPro" id="IPR005829">
    <property type="entry name" value="Sugar_transporter_CS"/>
</dbReference>
<dbReference type="GO" id="GO:0042908">
    <property type="term" value="P:xenobiotic transport"/>
    <property type="evidence" value="ECO:0007669"/>
    <property type="project" value="UniProtKB-ARBA"/>
</dbReference>
<feature type="transmembrane region" description="Helical" evidence="6">
    <location>
        <begin position="143"/>
        <end position="162"/>
    </location>
</feature>
<feature type="transmembrane region" description="Helical" evidence="6">
    <location>
        <begin position="199"/>
        <end position="218"/>
    </location>
</feature>
<feature type="transmembrane region" description="Helical" evidence="6">
    <location>
        <begin position="174"/>
        <end position="193"/>
    </location>
</feature>
<feature type="transmembrane region" description="Helical" evidence="6">
    <location>
        <begin position="374"/>
        <end position="394"/>
    </location>
</feature>
<dbReference type="PANTHER" id="PTHR23502:SF12">
    <property type="entry name" value="MULTIDRUG TRANSPORTER, PUTATIVE (AFU_ORTHOLOGUE AFUA_1G06440)-RELATED"/>
    <property type="match status" value="1"/>
</dbReference>
<evidence type="ECO:0000256" key="3">
    <source>
        <dbReference type="ARBA" id="ARBA00022989"/>
    </source>
</evidence>
<feature type="transmembrane region" description="Helical" evidence="6">
    <location>
        <begin position="105"/>
        <end position="123"/>
    </location>
</feature>
<feature type="region of interest" description="Disordered" evidence="5">
    <location>
        <begin position="1"/>
        <end position="54"/>
    </location>
</feature>
<dbReference type="GO" id="GO:0005886">
    <property type="term" value="C:plasma membrane"/>
    <property type="evidence" value="ECO:0007669"/>
    <property type="project" value="TreeGrafter"/>
</dbReference>
<name>A0A8E2JMZ3_9PEZI</name>
<comment type="subcellular location">
    <subcellularLocation>
        <location evidence="1">Membrane</location>
        <topology evidence="1">Multi-pass membrane protein</topology>
    </subcellularLocation>
</comment>
<keyword evidence="9" id="KW-1185">Reference proteome</keyword>
<dbReference type="PROSITE" id="PS50850">
    <property type="entry name" value="MFS"/>
    <property type="match status" value="1"/>
</dbReference>
<keyword evidence="3 6" id="KW-1133">Transmembrane helix</keyword>
<dbReference type="Gene3D" id="1.20.1250.20">
    <property type="entry name" value="MFS general substrate transporter like domains"/>
    <property type="match status" value="1"/>
</dbReference>
<feature type="transmembrane region" description="Helical" evidence="6">
    <location>
        <begin position="509"/>
        <end position="529"/>
    </location>
</feature>
<dbReference type="PROSITE" id="PS00216">
    <property type="entry name" value="SUGAR_TRANSPORT_1"/>
    <property type="match status" value="1"/>
</dbReference>
<feature type="transmembrane region" description="Helical" evidence="6">
    <location>
        <begin position="475"/>
        <end position="497"/>
    </location>
</feature>
<evidence type="ECO:0000256" key="2">
    <source>
        <dbReference type="ARBA" id="ARBA00022692"/>
    </source>
</evidence>
<evidence type="ECO:0000313" key="9">
    <source>
        <dbReference type="Proteomes" id="UP000250140"/>
    </source>
</evidence>
<feature type="transmembrane region" description="Helical" evidence="6">
    <location>
        <begin position="441"/>
        <end position="463"/>
    </location>
</feature>
<dbReference type="CDD" id="cd17323">
    <property type="entry name" value="MFS_Tpo1_MDR_like"/>
    <property type="match status" value="1"/>
</dbReference>